<sequence length="220" mass="25309">MIYIDVERKMLTTDGPRKLEVCVEIEKRELVCLFGKSGAGKTTLLRMLCGLFVPDKGLIRIGDKTVFDSSKKINIPPQKRNVGYMFQDYALFPNMNVEENIRFAQDVKKMDEVESLLHTFQLEKLRHQKTTRLSGGQKQRVALARAFARKPEVMLLDEPLSSVDFELRQSLQNEIIKSHNLFNSTTVMVSHDKDEIHRLATKVLRIGKEKITTFENPTNL</sequence>
<keyword evidence="3 5" id="KW-0067">ATP-binding</keyword>
<dbReference type="PROSITE" id="PS00211">
    <property type="entry name" value="ABC_TRANSPORTER_1"/>
    <property type="match status" value="1"/>
</dbReference>
<dbReference type="SUPFAM" id="SSF52540">
    <property type="entry name" value="P-loop containing nucleoside triphosphate hydrolases"/>
    <property type="match status" value="1"/>
</dbReference>
<dbReference type="Proteomes" id="UP000076586">
    <property type="component" value="Unassembled WGS sequence"/>
</dbReference>
<dbReference type="PROSITE" id="PS50893">
    <property type="entry name" value="ABC_TRANSPORTER_2"/>
    <property type="match status" value="1"/>
</dbReference>
<dbReference type="InterPro" id="IPR050093">
    <property type="entry name" value="ABC_SmlMolc_Importer"/>
</dbReference>
<evidence type="ECO:0000256" key="3">
    <source>
        <dbReference type="ARBA" id="ARBA00022840"/>
    </source>
</evidence>
<dbReference type="PANTHER" id="PTHR42781:SF4">
    <property type="entry name" value="SPERMIDINE_PUTRESCINE IMPORT ATP-BINDING PROTEIN POTA"/>
    <property type="match status" value="1"/>
</dbReference>
<dbReference type="EMBL" id="BDCR01000002">
    <property type="protein sequence ID" value="GAT62465.1"/>
    <property type="molecule type" value="Genomic_DNA"/>
</dbReference>
<reference evidence="6" key="2">
    <citation type="journal article" date="2017" name="Genome Announc.">
        <title>Draft genome sequence of Paludibacter jiangxiensis NM7(T), a propionate-producing fermentative bacterium.</title>
        <authorList>
            <person name="Qiu Y.-L."/>
            <person name="Tourlousse D.M."/>
            <person name="Matsuura N."/>
            <person name="Ohashi A."/>
            <person name="Sekiguchi Y."/>
        </authorList>
    </citation>
    <scope>NUCLEOTIDE SEQUENCE [LARGE SCALE GENOMIC DNA]</scope>
    <source>
        <strain evidence="6">NM7</strain>
    </source>
</reference>
<dbReference type="STRING" id="681398.PJIAN_224"/>
<dbReference type="AlphaFoldDB" id="A0A161LDS3"/>
<evidence type="ECO:0000259" key="4">
    <source>
        <dbReference type="PROSITE" id="PS50893"/>
    </source>
</evidence>
<gene>
    <name evidence="5" type="ORF">PJIAN_224</name>
</gene>
<keyword evidence="1" id="KW-0813">Transport</keyword>
<keyword evidence="2" id="KW-0547">Nucleotide-binding</keyword>
<evidence type="ECO:0000256" key="1">
    <source>
        <dbReference type="ARBA" id="ARBA00022448"/>
    </source>
</evidence>
<evidence type="ECO:0000313" key="6">
    <source>
        <dbReference type="Proteomes" id="UP000076586"/>
    </source>
</evidence>
<dbReference type="SMART" id="SM00382">
    <property type="entry name" value="AAA"/>
    <property type="match status" value="1"/>
</dbReference>
<dbReference type="PANTHER" id="PTHR42781">
    <property type="entry name" value="SPERMIDINE/PUTRESCINE IMPORT ATP-BINDING PROTEIN POTA"/>
    <property type="match status" value="1"/>
</dbReference>
<reference evidence="6" key="1">
    <citation type="submission" date="2016-04" db="EMBL/GenBank/DDBJ databases">
        <title>Draft genome sequence of Paludibacter jiangxiensis strain NM7.</title>
        <authorList>
            <person name="Qiu Y."/>
            <person name="Matsuura N."/>
            <person name="Ohashi A."/>
            <person name="Tourlousse M.D."/>
            <person name="Sekiguchi Y."/>
        </authorList>
    </citation>
    <scope>NUCLEOTIDE SEQUENCE [LARGE SCALE GENOMIC DNA]</scope>
    <source>
        <strain evidence="6">NM7</strain>
    </source>
</reference>
<dbReference type="InterPro" id="IPR003593">
    <property type="entry name" value="AAA+_ATPase"/>
</dbReference>
<protein>
    <submittedName>
        <fullName evidence="5">Molybdate transport system ATP-binding protein</fullName>
    </submittedName>
</protein>
<evidence type="ECO:0000313" key="5">
    <source>
        <dbReference type="EMBL" id="GAT62465.1"/>
    </source>
</evidence>
<keyword evidence="6" id="KW-1185">Reference proteome</keyword>
<dbReference type="OrthoDB" id="1114670at2"/>
<proteinExistence type="predicted"/>
<dbReference type="InterPro" id="IPR003439">
    <property type="entry name" value="ABC_transporter-like_ATP-bd"/>
</dbReference>
<comment type="caution">
    <text evidence="5">The sequence shown here is derived from an EMBL/GenBank/DDBJ whole genome shotgun (WGS) entry which is preliminary data.</text>
</comment>
<name>A0A161LDS3_9BACT</name>
<feature type="domain" description="ABC transporter" evidence="4">
    <location>
        <begin position="1"/>
        <end position="220"/>
    </location>
</feature>
<accession>A0A161LDS3</accession>
<dbReference type="GO" id="GO:0005524">
    <property type="term" value="F:ATP binding"/>
    <property type="evidence" value="ECO:0007669"/>
    <property type="project" value="UniProtKB-KW"/>
</dbReference>
<dbReference type="InterPro" id="IPR027417">
    <property type="entry name" value="P-loop_NTPase"/>
</dbReference>
<dbReference type="Pfam" id="PF00005">
    <property type="entry name" value="ABC_tran"/>
    <property type="match status" value="1"/>
</dbReference>
<dbReference type="Gene3D" id="3.40.50.300">
    <property type="entry name" value="P-loop containing nucleotide triphosphate hydrolases"/>
    <property type="match status" value="1"/>
</dbReference>
<dbReference type="InterPro" id="IPR017871">
    <property type="entry name" value="ABC_transporter-like_CS"/>
</dbReference>
<evidence type="ECO:0000256" key="2">
    <source>
        <dbReference type="ARBA" id="ARBA00022741"/>
    </source>
</evidence>
<dbReference type="RefSeq" id="WP_084252280.1">
    <property type="nucleotide sequence ID" value="NZ_BDCR01000002.1"/>
</dbReference>
<organism evidence="5 6">
    <name type="scientific">Paludibacter jiangxiensis</name>
    <dbReference type="NCBI Taxonomy" id="681398"/>
    <lineage>
        <taxon>Bacteria</taxon>
        <taxon>Pseudomonadati</taxon>
        <taxon>Bacteroidota</taxon>
        <taxon>Bacteroidia</taxon>
        <taxon>Bacteroidales</taxon>
        <taxon>Paludibacteraceae</taxon>
        <taxon>Paludibacter</taxon>
    </lineage>
</organism>
<dbReference type="GO" id="GO:0016887">
    <property type="term" value="F:ATP hydrolysis activity"/>
    <property type="evidence" value="ECO:0007669"/>
    <property type="project" value="InterPro"/>
</dbReference>